<keyword evidence="12" id="KW-1185">Reference proteome</keyword>
<dbReference type="Pfam" id="PF10502">
    <property type="entry name" value="Peptidase_S26"/>
    <property type="match status" value="1"/>
</dbReference>
<accession>A0A193LKZ6</accession>
<keyword evidence="8" id="KW-1133">Transmembrane helix</keyword>
<dbReference type="NCBIfam" id="TIGR02227">
    <property type="entry name" value="sigpep_I_bact"/>
    <property type="match status" value="1"/>
</dbReference>
<dbReference type="PANTHER" id="PTHR43390">
    <property type="entry name" value="SIGNAL PEPTIDASE I"/>
    <property type="match status" value="1"/>
</dbReference>
<evidence type="ECO:0000256" key="6">
    <source>
        <dbReference type="ARBA" id="ARBA00022801"/>
    </source>
</evidence>
<keyword evidence="6 8" id="KW-0378">Hydrolase</keyword>
<evidence type="ECO:0000256" key="4">
    <source>
        <dbReference type="ARBA" id="ARBA00019232"/>
    </source>
</evidence>
<proteinExistence type="inferred from homology"/>
<name>A0A193LKZ6_9GAMM</name>
<dbReference type="EMBL" id="CP016268">
    <property type="protein sequence ID" value="ANO53088.1"/>
    <property type="molecule type" value="Genomic_DNA"/>
</dbReference>
<dbReference type="SUPFAM" id="SSF51306">
    <property type="entry name" value="LexA/Signal peptidase"/>
    <property type="match status" value="1"/>
</dbReference>
<feature type="domain" description="Peptidase S26" evidence="10">
    <location>
        <begin position="42"/>
        <end position="232"/>
    </location>
</feature>
<evidence type="ECO:0000256" key="5">
    <source>
        <dbReference type="ARBA" id="ARBA00022670"/>
    </source>
</evidence>
<evidence type="ECO:0000256" key="1">
    <source>
        <dbReference type="ARBA" id="ARBA00000677"/>
    </source>
</evidence>
<dbReference type="GO" id="GO:0006465">
    <property type="term" value="P:signal peptide processing"/>
    <property type="evidence" value="ECO:0007669"/>
    <property type="project" value="InterPro"/>
</dbReference>
<dbReference type="AlphaFoldDB" id="A0A193LKZ6"/>
<feature type="transmembrane region" description="Helical" evidence="8">
    <location>
        <begin position="45"/>
        <end position="63"/>
    </location>
</feature>
<dbReference type="InterPro" id="IPR019533">
    <property type="entry name" value="Peptidase_S26"/>
</dbReference>
<dbReference type="InterPro" id="IPR019758">
    <property type="entry name" value="Pept_S26A_signal_pept_1_CS"/>
</dbReference>
<evidence type="ECO:0000256" key="8">
    <source>
        <dbReference type="RuleBase" id="RU003993"/>
    </source>
</evidence>
<sequence length="251" mass="28098">MNINLALLLTVLTAISGVIVAYNTFVVQKRPNPPGAVEATAIEYAQSFFPVLLMVLVIRSFVFEPFRIPSGSMNPTLLQGDFIFVKKYTYGLRLPVVETKIIETGEPERGDVVVFRLPSDPSINYIKRVVGLPGDNIQYRDHQLLINGEPMPLGAGEASAEFPGSLQFTEVLGDREHEILVRNPGSSAIEQRYTVPEGSYFMMGDNRDNSQDSRYIGTVPESHLVGEAVRIWMHMDGLSWPRWERVGMKIQ</sequence>
<dbReference type="KEGG" id="woc:BA177_07785"/>
<dbReference type="PROSITE" id="PS00760">
    <property type="entry name" value="SPASE_I_2"/>
    <property type="match status" value="1"/>
</dbReference>
<evidence type="ECO:0000313" key="11">
    <source>
        <dbReference type="EMBL" id="ANO53088.1"/>
    </source>
</evidence>
<dbReference type="PROSITE" id="PS00761">
    <property type="entry name" value="SPASE_I_3"/>
    <property type="match status" value="1"/>
</dbReference>
<comment type="subcellular location">
    <subcellularLocation>
        <location evidence="9">Membrane</location>
        <topology evidence="9">Multi-pass membrane protein</topology>
    </subcellularLocation>
</comment>
<keyword evidence="8" id="KW-0812">Transmembrane</keyword>
<dbReference type="CDD" id="cd06530">
    <property type="entry name" value="S26_SPase_I"/>
    <property type="match status" value="1"/>
</dbReference>
<keyword evidence="5 8" id="KW-0645">Protease</keyword>
<evidence type="ECO:0000256" key="9">
    <source>
        <dbReference type="RuleBase" id="RU362042"/>
    </source>
</evidence>
<dbReference type="STRING" id="1548547.BA177_07785"/>
<keyword evidence="8" id="KW-0472">Membrane</keyword>
<dbReference type="EC" id="3.4.21.89" evidence="3 8"/>
<reference evidence="11 12" key="1">
    <citation type="submission" date="2016-06" db="EMBL/GenBank/DDBJ databases">
        <title>Complete genome sequence of a deep-branching marine Gamma Proteobacterium Woeseia oceani type strain XK5.</title>
        <authorList>
            <person name="Mu D."/>
            <person name="Du Z."/>
        </authorList>
    </citation>
    <scope>NUCLEOTIDE SEQUENCE [LARGE SCALE GENOMIC DNA]</scope>
    <source>
        <strain evidence="11 12">XK5</strain>
    </source>
</reference>
<dbReference type="PRINTS" id="PR00727">
    <property type="entry name" value="LEADERPTASE"/>
</dbReference>
<organism evidence="11 12">
    <name type="scientific">Woeseia oceani</name>
    <dbReference type="NCBI Taxonomy" id="1548547"/>
    <lineage>
        <taxon>Bacteria</taxon>
        <taxon>Pseudomonadati</taxon>
        <taxon>Pseudomonadota</taxon>
        <taxon>Gammaproteobacteria</taxon>
        <taxon>Woeseiales</taxon>
        <taxon>Woeseiaceae</taxon>
        <taxon>Woeseia</taxon>
    </lineage>
</organism>
<protein>
    <recommendedName>
        <fullName evidence="4 8">Signal peptidase I</fullName>
        <ecNumber evidence="3 8">3.4.21.89</ecNumber>
    </recommendedName>
</protein>
<dbReference type="PROSITE" id="PS00501">
    <property type="entry name" value="SPASE_I_1"/>
    <property type="match status" value="1"/>
</dbReference>
<evidence type="ECO:0000259" key="10">
    <source>
        <dbReference type="Pfam" id="PF10502"/>
    </source>
</evidence>
<feature type="active site" evidence="7">
    <location>
        <position position="127"/>
    </location>
</feature>
<gene>
    <name evidence="11" type="ORF">BA177_07785</name>
</gene>
<dbReference type="PANTHER" id="PTHR43390:SF1">
    <property type="entry name" value="CHLOROPLAST PROCESSING PEPTIDASE"/>
    <property type="match status" value="1"/>
</dbReference>
<evidence type="ECO:0000256" key="2">
    <source>
        <dbReference type="ARBA" id="ARBA00009370"/>
    </source>
</evidence>
<feature type="active site" evidence="7">
    <location>
        <position position="72"/>
    </location>
</feature>
<evidence type="ECO:0000256" key="3">
    <source>
        <dbReference type="ARBA" id="ARBA00013208"/>
    </source>
</evidence>
<dbReference type="InterPro" id="IPR019756">
    <property type="entry name" value="Pept_S26A_signal_pept_1_Ser-AS"/>
</dbReference>
<dbReference type="OrthoDB" id="9815782at2"/>
<dbReference type="GO" id="GO:0004252">
    <property type="term" value="F:serine-type endopeptidase activity"/>
    <property type="evidence" value="ECO:0007669"/>
    <property type="project" value="InterPro"/>
</dbReference>
<comment type="catalytic activity">
    <reaction evidence="1 8">
        <text>Cleavage of hydrophobic, N-terminal signal or leader sequences from secreted and periplasmic proteins.</text>
        <dbReference type="EC" id="3.4.21.89"/>
    </reaction>
</comment>
<dbReference type="Gene3D" id="2.10.109.10">
    <property type="entry name" value="Umud Fragment, subunit A"/>
    <property type="match status" value="1"/>
</dbReference>
<dbReference type="InterPro" id="IPR000223">
    <property type="entry name" value="Pept_S26A_signal_pept_1"/>
</dbReference>
<dbReference type="InterPro" id="IPR036286">
    <property type="entry name" value="LexA/Signal_pep-like_sf"/>
</dbReference>
<dbReference type="RefSeq" id="WP_068619080.1">
    <property type="nucleotide sequence ID" value="NZ_CP016268.1"/>
</dbReference>
<comment type="caution">
    <text evidence="9">Lacks conserved residue(s) required for the propagation of feature annotation.</text>
</comment>
<dbReference type="InterPro" id="IPR019757">
    <property type="entry name" value="Pept_S26A_signal_pept_1_Lys-AS"/>
</dbReference>
<dbReference type="GO" id="GO:0016020">
    <property type="term" value="C:membrane"/>
    <property type="evidence" value="ECO:0007669"/>
    <property type="project" value="UniProtKB-SubCell"/>
</dbReference>
<evidence type="ECO:0000256" key="7">
    <source>
        <dbReference type="PIRSR" id="PIRSR600223-1"/>
    </source>
</evidence>
<dbReference type="GO" id="GO:0009003">
    <property type="term" value="F:signal peptidase activity"/>
    <property type="evidence" value="ECO:0007669"/>
    <property type="project" value="UniProtKB-EC"/>
</dbReference>
<dbReference type="Proteomes" id="UP000092695">
    <property type="component" value="Chromosome"/>
</dbReference>
<comment type="similarity">
    <text evidence="2 9">Belongs to the peptidase S26 family.</text>
</comment>
<evidence type="ECO:0000313" key="12">
    <source>
        <dbReference type="Proteomes" id="UP000092695"/>
    </source>
</evidence>